<comment type="caution">
    <text evidence="1">The sequence shown here is derived from an EMBL/GenBank/DDBJ whole genome shotgun (WGS) entry which is preliminary data.</text>
</comment>
<accession>A0A943YZ81</accession>
<dbReference type="EMBL" id="JAGZSV010000305">
    <property type="protein sequence ID" value="MBS6941778.1"/>
    <property type="molecule type" value="Genomic_DNA"/>
</dbReference>
<sequence>MIELYGQHVRRFEKKDEPYLALGQEFLWLTNNTYLHEAGNVVGNPLEANTHREFLMKIEEIRSMAESALYVFRGKEAKSICSFLNDYGELLFVMYQYQILLDDMQKSASQFKWTLE</sequence>
<evidence type="ECO:0000313" key="1">
    <source>
        <dbReference type="EMBL" id="MBS6941778.1"/>
    </source>
</evidence>
<evidence type="ECO:0000313" key="2">
    <source>
        <dbReference type="Proteomes" id="UP000727506"/>
    </source>
</evidence>
<name>A0A943YZ81_9ACTN</name>
<dbReference type="AlphaFoldDB" id="A0A943YZ81"/>
<gene>
    <name evidence="1" type="ORF">KH142_10020</name>
</gene>
<protein>
    <submittedName>
        <fullName evidence="1">Uncharacterized protein</fullName>
    </submittedName>
</protein>
<organism evidence="1 2">
    <name type="scientific">Slackia piriformis</name>
    <dbReference type="NCBI Taxonomy" id="626934"/>
    <lineage>
        <taxon>Bacteria</taxon>
        <taxon>Bacillati</taxon>
        <taxon>Actinomycetota</taxon>
        <taxon>Coriobacteriia</taxon>
        <taxon>Eggerthellales</taxon>
        <taxon>Eggerthellaceae</taxon>
        <taxon>Slackia</taxon>
    </lineage>
</organism>
<proteinExistence type="predicted"/>
<dbReference type="Proteomes" id="UP000727506">
    <property type="component" value="Unassembled WGS sequence"/>
</dbReference>
<reference evidence="1" key="1">
    <citation type="submission" date="2021-02" db="EMBL/GenBank/DDBJ databases">
        <title>Infant gut strain persistence is associated with maternal origin, phylogeny, and functional potential including surface adhesion and iron acquisition.</title>
        <authorList>
            <person name="Lou Y.C."/>
        </authorList>
    </citation>
    <scope>NUCLEOTIDE SEQUENCE</scope>
    <source>
        <strain evidence="1">L2_039_000G1_dasL2_039_000G1_concoct_11</strain>
    </source>
</reference>